<dbReference type="KEGG" id="moc:BB934_26040"/>
<organism evidence="2">
    <name type="scientific">Microvirga ossetica</name>
    <dbReference type="NCBI Taxonomy" id="1882682"/>
    <lineage>
        <taxon>Bacteria</taxon>
        <taxon>Pseudomonadati</taxon>
        <taxon>Pseudomonadota</taxon>
        <taxon>Alphaproteobacteria</taxon>
        <taxon>Hyphomicrobiales</taxon>
        <taxon>Methylobacteriaceae</taxon>
        <taxon>Microvirga</taxon>
    </lineage>
</organism>
<gene>
    <name evidence="2" type="ORF">BB934_26040</name>
</gene>
<evidence type="ECO:0000313" key="2">
    <source>
        <dbReference type="EMBL" id="ANY81248.1"/>
    </source>
</evidence>
<protein>
    <submittedName>
        <fullName evidence="2">ABC transporter substrate-binding protein</fullName>
    </submittedName>
</protein>
<evidence type="ECO:0000259" key="1">
    <source>
        <dbReference type="Pfam" id="PF07287"/>
    </source>
</evidence>
<name>A0A1B2EMP2_9HYPH</name>
<proteinExistence type="predicted"/>
<dbReference type="AlphaFoldDB" id="A0A1B2EMP2"/>
<dbReference type="PANTHER" id="PTHR47472:SF1">
    <property type="entry name" value="DUF1446-DOMAIN-CONTAINING PROTEIN"/>
    <property type="match status" value="1"/>
</dbReference>
<dbReference type="OrthoDB" id="9763456at2"/>
<accession>A0A1B2EMP2</accession>
<feature type="domain" description="Acyclic terpene utilisation N-terminal" evidence="1">
    <location>
        <begin position="4"/>
        <end position="445"/>
    </location>
</feature>
<dbReference type="RefSeq" id="WP_099512313.1">
    <property type="nucleotide sequence ID" value="NZ_CP016616.1"/>
</dbReference>
<dbReference type="PANTHER" id="PTHR47472">
    <property type="entry name" value="PROPIONYL-COA CARBOXYLASE"/>
    <property type="match status" value="1"/>
</dbReference>
<dbReference type="InterPro" id="IPR010839">
    <property type="entry name" value="AtuA_N"/>
</dbReference>
<dbReference type="EMBL" id="CP016616">
    <property type="protein sequence ID" value="ANY81248.1"/>
    <property type="molecule type" value="Genomic_DNA"/>
</dbReference>
<reference evidence="2" key="1">
    <citation type="submission" date="2016-07" db="EMBL/GenBank/DDBJ databases">
        <title>Microvirga ossetica sp. nov. a new species of rhizobia isolated from root nodules of the legume species Vicia alpestris Steven originated from North Ossetia region in the Caucasus.</title>
        <authorList>
            <person name="Safronova V.I."/>
            <person name="Kuznetsova I.G."/>
            <person name="Sazanova A.L."/>
            <person name="Belimov A."/>
            <person name="Andronov E."/>
            <person name="Osledkin Y.S."/>
            <person name="Onishchuk O.P."/>
            <person name="Kurchak O.N."/>
            <person name="Shaposhnikov A.I."/>
            <person name="Willems A."/>
            <person name="Tikhonovich I.A."/>
        </authorList>
    </citation>
    <scope>NUCLEOTIDE SEQUENCE [LARGE SCALE GENOMIC DNA]</scope>
    <source>
        <strain evidence="2">V5/3M</strain>
    </source>
</reference>
<sequence>MRQIRIGAGAGYSGDRIEPAIELAEKGDLQYLVFECLAERTIALAQQAKLRDPASGYDPLLPERLRAVLPLCHAKGVRIITNMGAANPIAAAERTRTVAQELGLSNLKVAAVTGDDVLHHLSGGTYRVEETGATAAELGNRIVSANAYIGARPIAEALANGADIVITGRAADPSLFVGPLVHEFGWGLDDWHRLGQATLIGHLLECAGQVTGGYFADPDYKDVPDLARLGFPIGEVSEDGSVVVTKVPGSGGRVIAATCKEQILYEIHDPARYLTPDVTADFSNVTVEEIGPDRVRIQGASGSPRPETLKVSVGAVEGFVGEGQISYAGPGARARGELALDIVRERLTLTGVRASELRFDLIGVNSLHGDRLSGNGGHHEPYEVRVRVAGRTDSLEEAVRIGNEVETLYTNGPAGGGGVTKSAREVVGILSAYIPREIVRPAVHYVEA</sequence>
<dbReference type="Pfam" id="PF07287">
    <property type="entry name" value="AtuA"/>
    <property type="match status" value="1"/>
</dbReference>